<gene>
    <name evidence="2" type="primary">AlNc14C255G9706</name>
    <name evidence="2" type="ORF">ALNC14_108650</name>
</gene>
<dbReference type="InterPro" id="IPR004875">
    <property type="entry name" value="DDE_SF_endonuclease_dom"/>
</dbReference>
<dbReference type="PANTHER" id="PTHR19303">
    <property type="entry name" value="TRANSPOSON"/>
    <property type="match status" value="1"/>
</dbReference>
<dbReference type="InterPro" id="IPR050863">
    <property type="entry name" value="CenT-Element_Derived"/>
</dbReference>
<dbReference type="EMBL" id="FR824300">
    <property type="protein sequence ID" value="CCA24721.1"/>
    <property type="molecule type" value="Genomic_DNA"/>
</dbReference>
<dbReference type="PANTHER" id="PTHR19303:SF73">
    <property type="entry name" value="PROTEIN PDC2"/>
    <property type="match status" value="1"/>
</dbReference>
<dbReference type="Pfam" id="PF03184">
    <property type="entry name" value="DDE_1"/>
    <property type="match status" value="1"/>
</dbReference>
<dbReference type="AlphaFoldDB" id="F0WTM9"/>
<feature type="domain" description="DDE-1" evidence="1">
    <location>
        <begin position="189"/>
        <end position="230"/>
    </location>
</feature>
<sequence length="238" mass="27145">MSTRVSMTHAPKEQLRAYFEAHSDLTQHKLAAWAKVTFKLAVTPSRNMIYRVLNTPSIVTVRNTKHTVSTSKLEQRLLLWIRQCEDYKLPIITGATIQAKAAKIRCDLVIGGNSNDTVKLQALVFSHEWLFKNSRSITRRGGRIALKEITLGYEKRDVFNMDETAFFYCSMRVKSITKDRITGRKHQEKRLMVALCYNADGTTKLPLLFVGSGKKPRCFQEDIAEQHGLPMKAQKKNG</sequence>
<reference evidence="2" key="1">
    <citation type="journal article" date="2011" name="PLoS Biol.">
        <title>Gene gain and loss during evolution of obligate parasitism in the white rust pathogen of Arabidopsis thaliana.</title>
        <authorList>
            <person name="Kemen E."/>
            <person name="Gardiner A."/>
            <person name="Schultz-Larsen T."/>
            <person name="Kemen A.C."/>
            <person name="Balmuth A.L."/>
            <person name="Robert-Seilaniantz A."/>
            <person name="Bailey K."/>
            <person name="Holub E."/>
            <person name="Studholme D.J."/>
            <person name="Maclean D."/>
            <person name="Jones J.D."/>
        </authorList>
    </citation>
    <scope>NUCLEOTIDE SEQUENCE</scope>
</reference>
<proteinExistence type="predicted"/>
<protein>
    <submittedName>
        <fullName evidence="2">CENPB protein Homeodomainlike putative</fullName>
    </submittedName>
</protein>
<reference evidence="2" key="2">
    <citation type="submission" date="2011-02" db="EMBL/GenBank/DDBJ databases">
        <authorList>
            <person name="MacLean D."/>
        </authorList>
    </citation>
    <scope>NUCLEOTIDE SEQUENCE</scope>
</reference>
<dbReference type="HOGENOM" id="CLU_018294_5_1_1"/>
<organism evidence="2">
    <name type="scientific">Albugo laibachii Nc14</name>
    <dbReference type="NCBI Taxonomy" id="890382"/>
    <lineage>
        <taxon>Eukaryota</taxon>
        <taxon>Sar</taxon>
        <taxon>Stramenopiles</taxon>
        <taxon>Oomycota</taxon>
        <taxon>Peronosporomycetes</taxon>
        <taxon>Albuginales</taxon>
        <taxon>Albuginaceae</taxon>
        <taxon>Albugo</taxon>
    </lineage>
</organism>
<dbReference type="Gene3D" id="1.10.10.60">
    <property type="entry name" value="Homeodomain-like"/>
    <property type="match status" value="2"/>
</dbReference>
<dbReference type="GO" id="GO:0003677">
    <property type="term" value="F:DNA binding"/>
    <property type="evidence" value="ECO:0007669"/>
    <property type="project" value="UniProtKB-KW"/>
</dbReference>
<name>F0WTM9_9STRA</name>
<evidence type="ECO:0000313" key="2">
    <source>
        <dbReference type="EMBL" id="CCA24721.1"/>
    </source>
</evidence>
<evidence type="ECO:0000259" key="1">
    <source>
        <dbReference type="Pfam" id="PF03184"/>
    </source>
</evidence>
<accession>F0WTM9</accession>
<dbReference type="GO" id="GO:0005634">
    <property type="term" value="C:nucleus"/>
    <property type="evidence" value="ECO:0007669"/>
    <property type="project" value="TreeGrafter"/>
</dbReference>
<keyword evidence="2" id="KW-0371">Homeobox</keyword>